<accession>A0A699PZ58</accession>
<organism evidence="2">
    <name type="scientific">Tanacetum cinerariifolium</name>
    <name type="common">Dalmatian daisy</name>
    <name type="synonym">Chrysanthemum cinerariifolium</name>
    <dbReference type="NCBI Taxonomy" id="118510"/>
    <lineage>
        <taxon>Eukaryota</taxon>
        <taxon>Viridiplantae</taxon>
        <taxon>Streptophyta</taxon>
        <taxon>Embryophyta</taxon>
        <taxon>Tracheophyta</taxon>
        <taxon>Spermatophyta</taxon>
        <taxon>Magnoliopsida</taxon>
        <taxon>eudicotyledons</taxon>
        <taxon>Gunneridae</taxon>
        <taxon>Pentapetalae</taxon>
        <taxon>asterids</taxon>
        <taxon>campanulids</taxon>
        <taxon>Asterales</taxon>
        <taxon>Asteraceae</taxon>
        <taxon>Asteroideae</taxon>
        <taxon>Anthemideae</taxon>
        <taxon>Anthemidinae</taxon>
        <taxon>Tanacetum</taxon>
    </lineage>
</organism>
<feature type="region of interest" description="Disordered" evidence="1">
    <location>
        <begin position="114"/>
        <end position="142"/>
    </location>
</feature>
<protein>
    <recommendedName>
        <fullName evidence="3">Reverse transcriptase domain-containing protein</fullName>
    </recommendedName>
</protein>
<dbReference type="EMBL" id="BKCJ010966462">
    <property type="protein sequence ID" value="GFC55740.1"/>
    <property type="molecule type" value="Genomic_DNA"/>
</dbReference>
<comment type="caution">
    <text evidence="2">The sequence shown here is derived from an EMBL/GenBank/DDBJ whole genome shotgun (WGS) entry which is preliminary data.</text>
</comment>
<evidence type="ECO:0008006" key="3">
    <source>
        <dbReference type="Google" id="ProtNLM"/>
    </source>
</evidence>
<sequence length="305" mass="34283">CETKIYELTANVNKISNEINKNKDLRQLEQIANLSTHTPKPSRHFNFTYDDDDDYEESPLNEISSQIPPSITITPVLPTNEPEDSLIMGNEELSTIPEKESHKFIKSSVEDLFPIPSDPNPSSDPVVTSLSPSLTPTGDSDSIMEETDTLHDLTSPEFDEDIFNPEGDIRLLDRLLNLDSIKDIPPTHELNNEIFDPEGDILFFENLLKNDPSEAKSFEIDSLIKGPSDTVLIGDEDINLNSPMNVDNFVPIPRVSEKPLDMILEASKTTITDLLFDFDSEFTLNSNNPILDIQNKESDEFNTET</sequence>
<proteinExistence type="predicted"/>
<reference evidence="2" key="1">
    <citation type="journal article" date="2019" name="Sci. Rep.">
        <title>Draft genome of Tanacetum cinerariifolium, the natural source of mosquito coil.</title>
        <authorList>
            <person name="Yamashiro T."/>
            <person name="Shiraishi A."/>
            <person name="Satake H."/>
            <person name="Nakayama K."/>
        </authorList>
    </citation>
    <scope>NUCLEOTIDE SEQUENCE</scope>
</reference>
<gene>
    <name evidence="2" type="ORF">Tci_827710</name>
</gene>
<feature type="non-terminal residue" evidence="2">
    <location>
        <position position="1"/>
    </location>
</feature>
<evidence type="ECO:0000256" key="1">
    <source>
        <dbReference type="SAM" id="MobiDB-lite"/>
    </source>
</evidence>
<feature type="non-terminal residue" evidence="2">
    <location>
        <position position="305"/>
    </location>
</feature>
<name>A0A699PZ58_TANCI</name>
<evidence type="ECO:0000313" key="2">
    <source>
        <dbReference type="EMBL" id="GFC55740.1"/>
    </source>
</evidence>
<dbReference type="AlphaFoldDB" id="A0A699PZ58"/>
<feature type="compositionally biased region" description="Polar residues" evidence="1">
    <location>
        <begin position="126"/>
        <end position="140"/>
    </location>
</feature>